<feature type="domain" description="FAD dependent oxidoreductase" evidence="5">
    <location>
        <begin position="4"/>
        <end position="368"/>
    </location>
</feature>
<dbReference type="AlphaFoldDB" id="A0A2S8F8Q7"/>
<evidence type="ECO:0000259" key="5">
    <source>
        <dbReference type="Pfam" id="PF01266"/>
    </source>
</evidence>
<dbReference type="InterPro" id="IPR006076">
    <property type="entry name" value="FAD-dep_OxRdtase"/>
</dbReference>
<dbReference type="Pfam" id="PF01266">
    <property type="entry name" value="DAO"/>
    <property type="match status" value="1"/>
</dbReference>
<dbReference type="SUPFAM" id="SSF51905">
    <property type="entry name" value="FAD/NAD(P)-binding domain"/>
    <property type="match status" value="1"/>
</dbReference>
<accession>A0A2S8F8Q7</accession>
<dbReference type="InterPro" id="IPR017741">
    <property type="entry name" value="FAD-dependent_OxRdtase_HpnW"/>
</dbReference>
<dbReference type="InterPro" id="IPR036188">
    <property type="entry name" value="FAD/NAD-bd_sf"/>
</dbReference>
<dbReference type="PANTHER" id="PTHR13847">
    <property type="entry name" value="SARCOSINE DEHYDROGENASE-RELATED"/>
    <property type="match status" value="1"/>
</dbReference>
<comment type="cofactor">
    <cofactor evidence="1">
        <name>FAD</name>
        <dbReference type="ChEBI" id="CHEBI:57692"/>
    </cofactor>
</comment>
<dbReference type="NCBIfam" id="TIGR03364">
    <property type="entry name" value="HpnW_proposed"/>
    <property type="match status" value="1"/>
</dbReference>
<sequence length="392" mass="42649">MDFDLIVIGGGIVGLGHAWAAAKQGQTVAVFDNNSRAEGASIRNFGMVWPVGQPAGPQRALALRSRTLWRELGAAAGFPVRTCGSLHLAHFEDEMQVLQEFSASSAADGLDIELVDPKQIGNLTSAANQNNLQGGMYSHSELRVTPPIAISSATSYLATSLGVQFHFDTPITKVESGVAFTAEGKSFTAKRIVIATGAYFQYLFPEIHKSERLLLCKLQMMLTEAQPANWQLGPHIASGLTLRHYPSFGSCPTLAIVKDRFAQTCPELDRYGIHVMASQADGGGLILGDSHEYNDDIEPTDKAEIDTLMLQELRKILDVPNWNIARRWSGLYAKHPSQMCFVREVCPDVLVVNGFGGNGMTLALAFSESIIHRWKDSAHLDALNGSPIQDRS</sequence>
<dbReference type="GO" id="GO:0005737">
    <property type="term" value="C:cytoplasm"/>
    <property type="evidence" value="ECO:0007669"/>
    <property type="project" value="TreeGrafter"/>
</dbReference>
<dbReference type="OrthoDB" id="9799943at2"/>
<dbReference type="Proteomes" id="UP000238322">
    <property type="component" value="Unassembled WGS sequence"/>
</dbReference>
<dbReference type="EMBL" id="PUHY01000016">
    <property type="protein sequence ID" value="PQO28541.1"/>
    <property type="molecule type" value="Genomic_DNA"/>
</dbReference>
<keyword evidence="3" id="KW-0285">Flavoprotein</keyword>
<dbReference type="Gene3D" id="3.50.50.60">
    <property type="entry name" value="FAD/NAD(P)-binding domain"/>
    <property type="match status" value="1"/>
</dbReference>
<evidence type="ECO:0000313" key="7">
    <source>
        <dbReference type="Proteomes" id="UP000238322"/>
    </source>
</evidence>
<gene>
    <name evidence="6" type="ORF">C5Y83_28445</name>
</gene>
<organism evidence="6 7">
    <name type="scientific">Blastopirellula marina</name>
    <dbReference type="NCBI Taxonomy" id="124"/>
    <lineage>
        <taxon>Bacteria</taxon>
        <taxon>Pseudomonadati</taxon>
        <taxon>Planctomycetota</taxon>
        <taxon>Planctomycetia</taxon>
        <taxon>Pirellulales</taxon>
        <taxon>Pirellulaceae</taxon>
        <taxon>Blastopirellula</taxon>
    </lineage>
</organism>
<evidence type="ECO:0000256" key="1">
    <source>
        <dbReference type="ARBA" id="ARBA00001974"/>
    </source>
</evidence>
<comment type="caution">
    <text evidence="6">The sequence shown here is derived from an EMBL/GenBank/DDBJ whole genome shotgun (WGS) entry which is preliminary data.</text>
</comment>
<reference evidence="6 7" key="1">
    <citation type="submission" date="2018-02" db="EMBL/GenBank/DDBJ databases">
        <title>Comparative genomes isolates from brazilian mangrove.</title>
        <authorList>
            <person name="Araujo J.E."/>
            <person name="Taketani R.G."/>
            <person name="Silva M.C.P."/>
            <person name="Loureco M.V."/>
            <person name="Andreote F.D."/>
        </authorList>
    </citation>
    <scope>NUCLEOTIDE SEQUENCE [LARGE SCALE GENOMIC DNA]</scope>
    <source>
        <strain evidence="6 7">Hex-1 MGV</strain>
    </source>
</reference>
<comment type="similarity">
    <text evidence="2">Belongs to the DadA oxidoreductase family.</text>
</comment>
<keyword evidence="4" id="KW-0560">Oxidoreductase</keyword>
<dbReference type="RefSeq" id="WP_105333210.1">
    <property type="nucleotide sequence ID" value="NZ_PUHY01000016.1"/>
</dbReference>
<evidence type="ECO:0000256" key="4">
    <source>
        <dbReference type="ARBA" id="ARBA00023002"/>
    </source>
</evidence>
<dbReference type="PANTHER" id="PTHR13847:SF286">
    <property type="entry name" value="D-AMINO ACID DEHYDROGENASE"/>
    <property type="match status" value="1"/>
</dbReference>
<protein>
    <submittedName>
        <fullName evidence="6">TIGR03364 family FAD-dependent oxidoreductase</fullName>
    </submittedName>
</protein>
<evidence type="ECO:0000313" key="6">
    <source>
        <dbReference type="EMBL" id="PQO28541.1"/>
    </source>
</evidence>
<proteinExistence type="inferred from homology"/>
<evidence type="ECO:0000256" key="2">
    <source>
        <dbReference type="ARBA" id="ARBA00009410"/>
    </source>
</evidence>
<dbReference type="GO" id="GO:0016491">
    <property type="term" value="F:oxidoreductase activity"/>
    <property type="evidence" value="ECO:0007669"/>
    <property type="project" value="UniProtKB-KW"/>
</dbReference>
<dbReference type="Gene3D" id="3.30.9.10">
    <property type="entry name" value="D-Amino Acid Oxidase, subunit A, domain 2"/>
    <property type="match status" value="1"/>
</dbReference>
<name>A0A2S8F8Q7_9BACT</name>
<evidence type="ECO:0000256" key="3">
    <source>
        <dbReference type="ARBA" id="ARBA00022630"/>
    </source>
</evidence>